<protein>
    <recommendedName>
        <fullName evidence="4">DUF3137 domain-containing protein</fullName>
    </recommendedName>
</protein>
<dbReference type="Proteomes" id="UP000321798">
    <property type="component" value="Unassembled WGS sequence"/>
</dbReference>
<dbReference type="AlphaFoldDB" id="A0A512PC60"/>
<reference evidence="2 3" key="1">
    <citation type="submission" date="2019-07" db="EMBL/GenBank/DDBJ databases">
        <title>Whole genome shotgun sequence of Cellulomonas soli NBRC 109434.</title>
        <authorList>
            <person name="Hosoyama A."/>
            <person name="Uohara A."/>
            <person name="Ohji S."/>
            <person name="Ichikawa N."/>
        </authorList>
    </citation>
    <scope>NUCLEOTIDE SEQUENCE [LARGE SCALE GENOMIC DNA]</scope>
    <source>
        <strain evidence="2 3">NBRC 109434</strain>
    </source>
</reference>
<dbReference type="OrthoDB" id="3429251at2"/>
<organism evidence="2 3">
    <name type="scientific">Cellulomonas soli</name>
    <dbReference type="NCBI Taxonomy" id="931535"/>
    <lineage>
        <taxon>Bacteria</taxon>
        <taxon>Bacillati</taxon>
        <taxon>Actinomycetota</taxon>
        <taxon>Actinomycetes</taxon>
        <taxon>Micrococcales</taxon>
        <taxon>Cellulomonadaceae</taxon>
        <taxon>Cellulomonas</taxon>
    </lineage>
</organism>
<accession>A0A512PC60</accession>
<keyword evidence="1" id="KW-0472">Membrane</keyword>
<evidence type="ECO:0008006" key="4">
    <source>
        <dbReference type="Google" id="ProtNLM"/>
    </source>
</evidence>
<dbReference type="RefSeq" id="WP_146952564.1">
    <property type="nucleotide sequence ID" value="NZ_BAABBJ010000003.1"/>
</dbReference>
<keyword evidence="1" id="KW-1133">Transmembrane helix</keyword>
<proteinExistence type="predicted"/>
<evidence type="ECO:0000313" key="3">
    <source>
        <dbReference type="Proteomes" id="UP000321798"/>
    </source>
</evidence>
<dbReference type="EMBL" id="BKAL01000004">
    <property type="protein sequence ID" value="GEP68793.1"/>
    <property type="molecule type" value="Genomic_DNA"/>
</dbReference>
<evidence type="ECO:0000313" key="2">
    <source>
        <dbReference type="EMBL" id="GEP68793.1"/>
    </source>
</evidence>
<keyword evidence="1" id="KW-0812">Transmembrane</keyword>
<keyword evidence="3" id="KW-1185">Reference proteome</keyword>
<sequence>MNGVPGAFVVYLVPLIGLGLLGLGWWLQHQRRQQLQQWAQRNGWTYADRDDSYVRVQRGQPFEQGHARRATEVMTGRFEGMPAISFDYQWDTGSGKEETTHHAHVVALALPAYLPTLEVTPEGFGARFAKMLGAQDMQFESEDFNRAYRVAAGDQRTAHAVLHPRLMERLLRPDAVRTPWRIEGTWIVSWTSGGTDLSTLAARLGLLTAVVRSVPRHVWLDHGYDPSSPENLRKA</sequence>
<comment type="caution">
    <text evidence="2">The sequence shown here is derived from an EMBL/GenBank/DDBJ whole genome shotgun (WGS) entry which is preliminary data.</text>
</comment>
<name>A0A512PC60_9CELL</name>
<gene>
    <name evidence="2" type="ORF">CSO01_15080</name>
</gene>
<feature type="transmembrane region" description="Helical" evidence="1">
    <location>
        <begin position="6"/>
        <end position="27"/>
    </location>
</feature>
<evidence type="ECO:0000256" key="1">
    <source>
        <dbReference type="SAM" id="Phobius"/>
    </source>
</evidence>